<dbReference type="AlphaFoldDB" id="A0AA42BV74"/>
<accession>A0AA42BV74</accession>
<reference evidence="2" key="1">
    <citation type="submission" date="2022-07" db="EMBL/GenBank/DDBJ databases">
        <authorList>
            <person name="Li W.-J."/>
            <person name="Deng Q.-Q."/>
        </authorList>
    </citation>
    <scope>NUCLEOTIDE SEQUENCE</scope>
    <source>
        <strain evidence="2">SYSU M60031</strain>
    </source>
</reference>
<keyword evidence="1" id="KW-0812">Transmembrane</keyword>
<dbReference type="Proteomes" id="UP001156102">
    <property type="component" value="Unassembled WGS sequence"/>
</dbReference>
<dbReference type="Pfam" id="PF05975">
    <property type="entry name" value="EcsB"/>
    <property type="match status" value="1"/>
</dbReference>
<protein>
    <submittedName>
        <fullName evidence="2">ABC transporter permease</fullName>
    </submittedName>
</protein>
<feature type="transmembrane region" description="Helical" evidence="1">
    <location>
        <begin position="21"/>
        <end position="43"/>
    </location>
</feature>
<evidence type="ECO:0000256" key="1">
    <source>
        <dbReference type="SAM" id="Phobius"/>
    </source>
</evidence>
<feature type="transmembrane region" description="Helical" evidence="1">
    <location>
        <begin position="160"/>
        <end position="176"/>
    </location>
</feature>
<evidence type="ECO:0000313" key="3">
    <source>
        <dbReference type="Proteomes" id="UP001156102"/>
    </source>
</evidence>
<feature type="transmembrane region" description="Helical" evidence="1">
    <location>
        <begin position="182"/>
        <end position="199"/>
    </location>
</feature>
<feature type="transmembrane region" description="Helical" evidence="1">
    <location>
        <begin position="100"/>
        <end position="127"/>
    </location>
</feature>
<feature type="transmembrane region" description="Helical" evidence="1">
    <location>
        <begin position="133"/>
        <end position="153"/>
    </location>
</feature>
<evidence type="ECO:0000313" key="2">
    <source>
        <dbReference type="EMBL" id="MCP8971323.1"/>
    </source>
</evidence>
<feature type="transmembrane region" description="Helical" evidence="1">
    <location>
        <begin position="261"/>
        <end position="280"/>
    </location>
</feature>
<gene>
    <name evidence="2" type="ORF">NK662_22655</name>
</gene>
<dbReference type="InterPro" id="IPR010288">
    <property type="entry name" value="EcsB_ABC"/>
</dbReference>
<sequence>MESVQLWEARLQQYLQKTFRYLARIGSGLLYAFLCCFGIIGYYYAQLIRANPPQWIMAAIIIIVLAAVLTRIRVRTLLQEPDLVFLLPLESRMKPYLQRALFLGSLLQCLRCTAAAAILAPLCLYLSPDAPLLVQLLLLLLLQLGNVQLSWAVSYYQEKGWSTIVRFCLNAAFVYFLLREAYGYAAVLLVITGCLLVYIRQRKPALVPWEYFIGQEKHMDMSFYRFVNLFTDVPQVMRTVKPRRFLSFVIKPLLERKRQSFLYLYGLAFLRANDYLGLYVRLTAVGLLLMIYVPGLYGKGIVLLLCLYASGLQLQQLRKHFYNQIAVDLYPLTEEARKHAFVVLFTILLLLQHTIFTIGLAAVMEGWLLWAVAGLLLLARQVQKYHS</sequence>
<dbReference type="RefSeq" id="WP_254761252.1">
    <property type="nucleotide sequence ID" value="NZ_JANCLT010000024.1"/>
</dbReference>
<dbReference type="PIRSF" id="PIRSF037259">
    <property type="entry name" value="EcsB_ABC"/>
    <property type="match status" value="1"/>
</dbReference>
<dbReference type="GO" id="GO:0016020">
    <property type="term" value="C:membrane"/>
    <property type="evidence" value="ECO:0007669"/>
    <property type="project" value="InterPro"/>
</dbReference>
<proteinExistence type="predicted"/>
<feature type="transmembrane region" description="Helical" evidence="1">
    <location>
        <begin position="286"/>
        <end position="309"/>
    </location>
</feature>
<keyword evidence="1" id="KW-1133">Transmembrane helix</keyword>
<comment type="caution">
    <text evidence="2">The sequence shown here is derived from an EMBL/GenBank/DDBJ whole genome shotgun (WGS) entry which is preliminary data.</text>
</comment>
<keyword evidence="3" id="KW-1185">Reference proteome</keyword>
<name>A0AA42BV74_9BACI</name>
<feature type="transmembrane region" description="Helical" evidence="1">
    <location>
        <begin position="340"/>
        <end position="361"/>
    </location>
</feature>
<dbReference type="EMBL" id="JANCLT010000024">
    <property type="protein sequence ID" value="MCP8971323.1"/>
    <property type="molecule type" value="Genomic_DNA"/>
</dbReference>
<feature type="transmembrane region" description="Helical" evidence="1">
    <location>
        <begin position="55"/>
        <end position="72"/>
    </location>
</feature>
<organism evidence="2 3">
    <name type="scientific">Ectobacillus ponti</name>
    <dbReference type="NCBI Taxonomy" id="2961894"/>
    <lineage>
        <taxon>Bacteria</taxon>
        <taxon>Bacillati</taxon>
        <taxon>Bacillota</taxon>
        <taxon>Bacilli</taxon>
        <taxon>Bacillales</taxon>
        <taxon>Bacillaceae</taxon>
        <taxon>Ectobacillus</taxon>
    </lineage>
</organism>
<keyword evidence="1" id="KW-0472">Membrane</keyword>